<dbReference type="InterPro" id="IPR011815">
    <property type="entry name" value="PBP_1c"/>
</dbReference>
<evidence type="ECO:0000256" key="6">
    <source>
        <dbReference type="ARBA" id="ARBA00022676"/>
    </source>
</evidence>
<dbReference type="Pfam" id="PF06832">
    <property type="entry name" value="BiPBP_C"/>
    <property type="match status" value="1"/>
</dbReference>
<evidence type="ECO:0000256" key="2">
    <source>
        <dbReference type="ARBA" id="ARBA00007090"/>
    </source>
</evidence>
<organism evidence="16 17">
    <name type="scientific">Pseudomonas syringae</name>
    <dbReference type="NCBI Taxonomy" id="317"/>
    <lineage>
        <taxon>Bacteria</taxon>
        <taxon>Pseudomonadati</taxon>
        <taxon>Pseudomonadota</taxon>
        <taxon>Gammaproteobacteria</taxon>
        <taxon>Pseudomonadales</taxon>
        <taxon>Pseudomonadaceae</taxon>
        <taxon>Pseudomonas</taxon>
    </lineage>
</organism>
<evidence type="ECO:0000313" key="17">
    <source>
        <dbReference type="Proteomes" id="UP000093104"/>
    </source>
</evidence>
<keyword evidence="5" id="KW-0645">Protease</keyword>
<dbReference type="InterPro" id="IPR009647">
    <property type="entry name" value="PBP_C"/>
</dbReference>
<comment type="catalytic activity">
    <reaction evidence="11">
        <text>[GlcNAc-(1-&gt;4)-Mur2Ac(oyl-L-Ala-gamma-D-Glu-L-Lys-D-Ala-D-Ala)](n)-di-trans,octa-cis-undecaprenyl diphosphate + beta-D-GlcNAc-(1-&gt;4)-Mur2Ac(oyl-L-Ala-gamma-D-Glu-L-Lys-D-Ala-D-Ala)-di-trans,octa-cis-undecaprenyl diphosphate = [GlcNAc-(1-&gt;4)-Mur2Ac(oyl-L-Ala-gamma-D-Glu-L-Lys-D-Ala-D-Ala)](n+1)-di-trans,octa-cis-undecaprenyl diphosphate + di-trans,octa-cis-undecaprenyl diphosphate + H(+)</text>
        <dbReference type="Rhea" id="RHEA:23708"/>
        <dbReference type="Rhea" id="RHEA-COMP:9602"/>
        <dbReference type="Rhea" id="RHEA-COMP:9603"/>
        <dbReference type="ChEBI" id="CHEBI:15378"/>
        <dbReference type="ChEBI" id="CHEBI:58405"/>
        <dbReference type="ChEBI" id="CHEBI:60033"/>
        <dbReference type="ChEBI" id="CHEBI:78435"/>
        <dbReference type="EC" id="2.4.99.28"/>
    </reaction>
</comment>
<dbReference type="PANTHER" id="PTHR32282:SF15">
    <property type="entry name" value="PENICILLIN-BINDING PROTEIN 1C"/>
    <property type="match status" value="1"/>
</dbReference>
<evidence type="ECO:0000259" key="15">
    <source>
        <dbReference type="Pfam" id="PF06832"/>
    </source>
</evidence>
<dbReference type="GO" id="GO:0004180">
    <property type="term" value="F:carboxypeptidase activity"/>
    <property type="evidence" value="ECO:0007669"/>
    <property type="project" value="UniProtKB-KW"/>
</dbReference>
<keyword evidence="9" id="KW-0511">Multifunctional enzyme</keyword>
<evidence type="ECO:0000256" key="9">
    <source>
        <dbReference type="ARBA" id="ARBA00023268"/>
    </source>
</evidence>
<dbReference type="UniPathway" id="UPA00219"/>
<dbReference type="InterPro" id="IPR001460">
    <property type="entry name" value="PCN-bd_Tpept"/>
</dbReference>
<dbReference type="InterPro" id="IPR036950">
    <property type="entry name" value="PBP_transglycosylase"/>
</dbReference>
<dbReference type="InterPro" id="IPR012338">
    <property type="entry name" value="Beta-lactam/transpept-like"/>
</dbReference>
<dbReference type="GO" id="GO:0030288">
    <property type="term" value="C:outer membrane-bounded periplasmic space"/>
    <property type="evidence" value="ECO:0007669"/>
    <property type="project" value="TreeGrafter"/>
</dbReference>
<reference evidence="16 17" key="1">
    <citation type="submission" date="2015-07" db="EMBL/GenBank/DDBJ databases">
        <title>Draft genome sequence of a diazotrophic, plant growth-promoting rhizobacterium of the Pseudomonas syringae complex.</title>
        <authorList>
            <person name="Patten C.L."/>
            <person name="Jeong H."/>
        </authorList>
    </citation>
    <scope>NUCLEOTIDE SEQUENCE [LARGE SCALE GENOMIC DNA]</scope>
    <source>
        <strain evidence="16 17">GR12-2</strain>
    </source>
</reference>
<accession>A0A1C7Z912</accession>
<dbReference type="GO" id="GO:0008658">
    <property type="term" value="F:penicillin binding"/>
    <property type="evidence" value="ECO:0007669"/>
    <property type="project" value="InterPro"/>
</dbReference>
<dbReference type="EMBL" id="LGSI01000011">
    <property type="protein sequence ID" value="OCR26562.1"/>
    <property type="molecule type" value="Genomic_DNA"/>
</dbReference>
<dbReference type="Gene3D" id="1.10.3810.10">
    <property type="entry name" value="Biosynthetic peptidoglycan transglycosylase-like"/>
    <property type="match status" value="1"/>
</dbReference>
<dbReference type="PATRIC" id="fig|317.243.peg.4640"/>
<comment type="pathway">
    <text evidence="1">Cell wall biogenesis; peptidoglycan biosynthesis.</text>
</comment>
<comment type="similarity">
    <text evidence="2">In the C-terminal section; belongs to the transpeptidase family.</text>
</comment>
<protein>
    <recommendedName>
        <fullName evidence="10">peptidoglycan glycosyltransferase</fullName>
        <ecNumber evidence="10">2.4.99.28</ecNumber>
    </recommendedName>
</protein>
<feature type="domain" description="Penicillin-binding C-terminal" evidence="15">
    <location>
        <begin position="706"/>
        <end position="787"/>
    </location>
</feature>
<dbReference type="Gene3D" id="3.40.710.10">
    <property type="entry name" value="DD-peptidase/beta-lactamase superfamily"/>
    <property type="match status" value="1"/>
</dbReference>
<gene>
    <name evidence="16" type="ORF">AFK24_02795</name>
</gene>
<evidence type="ECO:0000256" key="8">
    <source>
        <dbReference type="ARBA" id="ARBA00022801"/>
    </source>
</evidence>
<dbReference type="GO" id="GO:0008955">
    <property type="term" value="F:peptidoglycan glycosyltransferase activity"/>
    <property type="evidence" value="ECO:0007669"/>
    <property type="project" value="UniProtKB-EC"/>
</dbReference>
<evidence type="ECO:0000256" key="3">
    <source>
        <dbReference type="ARBA" id="ARBA00007739"/>
    </source>
</evidence>
<evidence type="ECO:0000256" key="7">
    <source>
        <dbReference type="ARBA" id="ARBA00022679"/>
    </source>
</evidence>
<dbReference type="Pfam" id="PF00912">
    <property type="entry name" value="Transgly"/>
    <property type="match status" value="1"/>
</dbReference>
<evidence type="ECO:0000256" key="11">
    <source>
        <dbReference type="ARBA" id="ARBA00049902"/>
    </source>
</evidence>
<dbReference type="FunFam" id="1.10.3810.10:FF:000006">
    <property type="entry name" value="Penicillin-binding protein 1C"/>
    <property type="match status" value="1"/>
</dbReference>
<dbReference type="InterPro" id="IPR023346">
    <property type="entry name" value="Lysozyme-like_dom_sf"/>
</dbReference>
<name>A0A1C7Z912_PSESX</name>
<evidence type="ECO:0000259" key="13">
    <source>
        <dbReference type="Pfam" id="PF00905"/>
    </source>
</evidence>
<dbReference type="NCBIfam" id="TIGR02073">
    <property type="entry name" value="PBP_1c"/>
    <property type="match status" value="1"/>
</dbReference>
<dbReference type="SUPFAM" id="SSF56601">
    <property type="entry name" value="beta-lactamase/transpeptidase-like"/>
    <property type="match status" value="1"/>
</dbReference>
<comment type="caution">
    <text evidence="16">The sequence shown here is derived from an EMBL/GenBank/DDBJ whole genome shotgun (WGS) entry which is preliminary data.</text>
</comment>
<evidence type="ECO:0000313" key="16">
    <source>
        <dbReference type="EMBL" id="OCR26562.1"/>
    </source>
</evidence>
<evidence type="ECO:0000256" key="5">
    <source>
        <dbReference type="ARBA" id="ARBA00022670"/>
    </source>
</evidence>
<keyword evidence="12" id="KW-0472">Membrane</keyword>
<comment type="similarity">
    <text evidence="3">In the N-terminal section; belongs to the glycosyltransferase 51 family.</text>
</comment>
<dbReference type="NCBIfam" id="NF008414">
    <property type="entry name" value="PRK11240.1"/>
    <property type="match status" value="1"/>
</dbReference>
<dbReference type="PANTHER" id="PTHR32282">
    <property type="entry name" value="BINDING PROTEIN TRANSPEPTIDASE, PUTATIVE-RELATED"/>
    <property type="match status" value="1"/>
</dbReference>
<dbReference type="EC" id="2.4.99.28" evidence="10"/>
<keyword evidence="7" id="KW-0808">Transferase</keyword>
<feature type="domain" description="Glycosyl transferase family 51" evidence="14">
    <location>
        <begin position="66"/>
        <end position="232"/>
    </location>
</feature>
<evidence type="ECO:0000256" key="12">
    <source>
        <dbReference type="SAM" id="Phobius"/>
    </source>
</evidence>
<dbReference type="InterPro" id="IPR050396">
    <property type="entry name" value="Glycosyltr_51/Transpeptidase"/>
</dbReference>
<keyword evidence="8" id="KW-0378">Hydrolase</keyword>
<dbReference type="Pfam" id="PF00905">
    <property type="entry name" value="Transpeptidase"/>
    <property type="match status" value="1"/>
</dbReference>
<keyword evidence="12" id="KW-1133">Transmembrane helix</keyword>
<dbReference type="GO" id="GO:0009252">
    <property type="term" value="P:peptidoglycan biosynthetic process"/>
    <property type="evidence" value="ECO:0007669"/>
    <property type="project" value="UniProtKB-UniPathway"/>
</dbReference>
<dbReference type="RefSeq" id="WP_065831793.1">
    <property type="nucleotide sequence ID" value="NZ_LGSI01000011.1"/>
</dbReference>
<dbReference type="Proteomes" id="UP000093104">
    <property type="component" value="Unassembled WGS sequence"/>
</dbReference>
<proteinExistence type="inferred from homology"/>
<dbReference type="AlphaFoldDB" id="A0A1C7Z912"/>
<evidence type="ECO:0000256" key="10">
    <source>
        <dbReference type="ARBA" id="ARBA00044770"/>
    </source>
</evidence>
<feature type="transmembrane region" description="Helical" evidence="12">
    <location>
        <begin position="16"/>
        <end position="34"/>
    </location>
</feature>
<keyword evidence="4" id="KW-0121">Carboxypeptidase</keyword>
<keyword evidence="6" id="KW-0328">Glycosyltransferase</keyword>
<keyword evidence="12" id="KW-0812">Transmembrane</keyword>
<dbReference type="InterPro" id="IPR001264">
    <property type="entry name" value="Glyco_trans_51"/>
</dbReference>
<dbReference type="GO" id="GO:0006508">
    <property type="term" value="P:proteolysis"/>
    <property type="evidence" value="ECO:0007669"/>
    <property type="project" value="UniProtKB-KW"/>
</dbReference>
<evidence type="ECO:0000259" key="14">
    <source>
        <dbReference type="Pfam" id="PF00912"/>
    </source>
</evidence>
<sequence>MTDKPPSRINSLPRKLFTCIGGSILFLFVALWLADRIWPLPLPKDDLARVVLAEDGTPLWRFADANGVWRYPVSTTQVSPYYIEALLTYEDRWFYSHPGVNPLALGRAAWQNLQGARVVSGGSTLSMQVARLLDPHSRTLPGKMRQLWRTMQLEWHLSKDEILGIYLNRAPFGGTLQGVAAASWAYLGKSPLQLTRAEAALLAVLPQAPSRLRPDRHPQRAQAARDKVLKRLAEFQVWPQLAVNEALEEPLLLAPRQEPTLAPLLARRLNRPHSPPLIRTTLDAALQRRLEDLLLGWRARLPERTSAAILVVEAQSMAVRAYVGSVDINDTKRFGHVDMVSALRSPGSTLKPFLYGKAMDAGLIHSESLLQDVPRRYGDYRPGNFSAGFSGPVAASSALSMSLNLPAVQLLEAYGPKRFAAEMRNGGVPLTLPPLAEPNLALILGGVGSRLEELVGGYSAFARGGKSADIRLQPDDRLRERPMMSPGAAWIVRTILSGQSRPDLDPHAELVQRPQLAWKTGTSYGFRDAWAIGVGPRFLVGVWIGRPDGTPVPGQFGLASAAPLMLQVHDVLTNRDSQRGIVAQVQQVPLNVGVAAICWPLGQPMDKNDPNCRRQRFAWTLDGTTPPTLQATDQPLGLGLQEKIRVNAKGLRVGSSCPDAELHDSELKDIALWPAPLEPWLPRAERREARLPAADPDCPPQGLMLAAPLTIVGVRDGDHLRLPAGSHQALRLKLSALGGSGRRWWFIDGAPTADTASQDSFGPTLTRLGRYELSVLDESGQTARVIFDVVD</sequence>
<dbReference type="FunFam" id="3.40.710.10:FF:000021">
    <property type="entry name" value="Penicillin-binding protein 1C"/>
    <property type="match status" value="1"/>
</dbReference>
<evidence type="ECO:0000256" key="4">
    <source>
        <dbReference type="ARBA" id="ARBA00022645"/>
    </source>
</evidence>
<feature type="domain" description="Penicillin-binding protein transpeptidase" evidence="13">
    <location>
        <begin position="308"/>
        <end position="424"/>
    </location>
</feature>
<dbReference type="SUPFAM" id="SSF53955">
    <property type="entry name" value="Lysozyme-like"/>
    <property type="match status" value="1"/>
</dbReference>
<evidence type="ECO:0000256" key="1">
    <source>
        <dbReference type="ARBA" id="ARBA00004752"/>
    </source>
</evidence>